<dbReference type="Pfam" id="PF07690">
    <property type="entry name" value="MFS_1"/>
    <property type="match status" value="1"/>
</dbReference>
<dbReference type="InterPro" id="IPR036259">
    <property type="entry name" value="MFS_trans_sf"/>
</dbReference>
<dbReference type="PROSITE" id="PS50850">
    <property type="entry name" value="MFS"/>
    <property type="match status" value="1"/>
</dbReference>
<keyword evidence="3" id="KW-1003">Cell membrane</keyword>
<reference evidence="9 10" key="1">
    <citation type="submission" date="2020-08" db="EMBL/GenBank/DDBJ databases">
        <title>Genomic Encyclopedia of Type Strains, Phase IV (KMG-IV): sequencing the most valuable type-strain genomes for metagenomic binning, comparative biology and taxonomic classification.</title>
        <authorList>
            <person name="Goeker M."/>
        </authorList>
    </citation>
    <scope>NUCLEOTIDE SEQUENCE [LARGE SCALE GENOMIC DNA]</scope>
    <source>
        <strain evidence="9 10">DSM 26189</strain>
    </source>
</reference>
<feature type="transmembrane region" description="Helical" evidence="7">
    <location>
        <begin position="403"/>
        <end position="425"/>
    </location>
</feature>
<dbReference type="EMBL" id="JACIDT010000004">
    <property type="protein sequence ID" value="MBB3925699.1"/>
    <property type="molecule type" value="Genomic_DNA"/>
</dbReference>
<keyword evidence="4 7" id="KW-0812">Transmembrane</keyword>
<dbReference type="GO" id="GO:0022857">
    <property type="term" value="F:transmembrane transporter activity"/>
    <property type="evidence" value="ECO:0007669"/>
    <property type="project" value="InterPro"/>
</dbReference>
<keyword evidence="6 7" id="KW-0472">Membrane</keyword>
<dbReference type="Gene3D" id="1.20.1250.20">
    <property type="entry name" value="MFS general substrate transporter like domains"/>
    <property type="match status" value="1"/>
</dbReference>
<keyword evidence="5 7" id="KW-1133">Transmembrane helix</keyword>
<feature type="transmembrane region" description="Helical" evidence="7">
    <location>
        <begin position="272"/>
        <end position="293"/>
    </location>
</feature>
<feature type="transmembrane region" description="Helical" evidence="7">
    <location>
        <begin position="339"/>
        <end position="357"/>
    </location>
</feature>
<dbReference type="PANTHER" id="PTHR42718">
    <property type="entry name" value="MAJOR FACILITATOR SUPERFAMILY MULTIDRUG TRANSPORTER MFSC"/>
    <property type="match status" value="1"/>
</dbReference>
<evidence type="ECO:0000256" key="5">
    <source>
        <dbReference type="ARBA" id="ARBA00022989"/>
    </source>
</evidence>
<name>A0A7W6BGM8_9SPHN</name>
<evidence type="ECO:0000313" key="10">
    <source>
        <dbReference type="Proteomes" id="UP000571950"/>
    </source>
</evidence>
<feature type="transmembrane region" description="Helical" evidence="7">
    <location>
        <begin position="230"/>
        <end position="251"/>
    </location>
</feature>
<evidence type="ECO:0000256" key="6">
    <source>
        <dbReference type="ARBA" id="ARBA00023136"/>
    </source>
</evidence>
<dbReference type="Gene3D" id="1.20.1720.10">
    <property type="entry name" value="Multidrug resistance protein D"/>
    <property type="match status" value="1"/>
</dbReference>
<keyword evidence="2" id="KW-0813">Transport</keyword>
<evidence type="ECO:0000256" key="3">
    <source>
        <dbReference type="ARBA" id="ARBA00022475"/>
    </source>
</evidence>
<feature type="transmembrane region" description="Helical" evidence="7">
    <location>
        <begin position="52"/>
        <end position="72"/>
    </location>
</feature>
<feature type="transmembrane region" description="Helical" evidence="7">
    <location>
        <begin position="205"/>
        <end position="224"/>
    </location>
</feature>
<feature type="transmembrane region" description="Helical" evidence="7">
    <location>
        <begin position="146"/>
        <end position="167"/>
    </location>
</feature>
<dbReference type="InterPro" id="IPR011701">
    <property type="entry name" value="MFS"/>
</dbReference>
<comment type="caution">
    <text evidence="9">The sequence shown here is derived from an EMBL/GenBank/DDBJ whole genome shotgun (WGS) entry which is preliminary data.</text>
</comment>
<proteinExistence type="predicted"/>
<keyword evidence="10" id="KW-1185">Reference proteome</keyword>
<feature type="transmembrane region" description="Helical" evidence="7">
    <location>
        <begin position="113"/>
        <end position="134"/>
    </location>
</feature>
<feature type="transmembrane region" description="Helical" evidence="7">
    <location>
        <begin position="84"/>
        <end position="107"/>
    </location>
</feature>
<evidence type="ECO:0000313" key="9">
    <source>
        <dbReference type="EMBL" id="MBB3925699.1"/>
    </source>
</evidence>
<evidence type="ECO:0000256" key="4">
    <source>
        <dbReference type="ARBA" id="ARBA00022692"/>
    </source>
</evidence>
<dbReference type="Proteomes" id="UP000571950">
    <property type="component" value="Unassembled WGS sequence"/>
</dbReference>
<evidence type="ECO:0000256" key="2">
    <source>
        <dbReference type="ARBA" id="ARBA00022448"/>
    </source>
</evidence>
<dbReference type="RefSeq" id="WP_188071261.1">
    <property type="nucleotide sequence ID" value="NZ_JACIDT010000004.1"/>
</dbReference>
<dbReference type="GO" id="GO:0005886">
    <property type="term" value="C:plasma membrane"/>
    <property type="evidence" value="ECO:0007669"/>
    <property type="project" value="UniProtKB-SubCell"/>
</dbReference>
<comment type="subcellular location">
    <subcellularLocation>
        <location evidence="1">Cell membrane</location>
        <topology evidence="1">Multi-pass membrane protein</topology>
    </subcellularLocation>
</comment>
<organism evidence="9 10">
    <name type="scientific">Sphingobium jiangsuense</name>
    <dbReference type="NCBI Taxonomy" id="870476"/>
    <lineage>
        <taxon>Bacteria</taxon>
        <taxon>Pseudomonadati</taxon>
        <taxon>Pseudomonadota</taxon>
        <taxon>Alphaproteobacteria</taxon>
        <taxon>Sphingomonadales</taxon>
        <taxon>Sphingomonadaceae</taxon>
        <taxon>Sphingobium</taxon>
    </lineage>
</organism>
<gene>
    <name evidence="9" type="ORF">GGR43_001414</name>
</gene>
<accession>A0A7W6BGM8</accession>
<evidence type="ECO:0000259" key="8">
    <source>
        <dbReference type="PROSITE" id="PS50850"/>
    </source>
</evidence>
<feature type="transmembrane region" description="Helical" evidence="7">
    <location>
        <begin position="369"/>
        <end position="391"/>
    </location>
</feature>
<feature type="transmembrane region" description="Helical" evidence="7">
    <location>
        <begin position="437"/>
        <end position="453"/>
    </location>
</feature>
<sequence>MDGMTASRGREAPGYLPLTLLVGGVQMILTMDLVTMGILLPSIGRDFAAGPVMLSGLVSFSSLVFASMMLVGGRLADMIGQRGCIAAGLAIGAGGALVAGIAPHFALLVTGRLLFGLGAAIMIPANFSVINTVLPEGPARHRAYGIFGMVQGIALFLGPGLGGLLAGEFGWRSVFLATAAIMLLLLGASRMLVPHGAGEAARQRFDLTGALLFVPGIIALVLAISGGSGLLADAGARLALGAAGLALLGLFRRGQSRAASPLLPPDVLHRSGTVPGIIGMTAIMAASSALFLLPALVMQRAMGWTPAQSGMGMMPHAVAVILTGQMLGRIMGRYPLRRALLGAAILLIAGLALNGFMRPDRGYAMNVMAPMLLGAAGSIALLTVLMAMLAARQPAGRQGVISAAMFTSQQIGVSLGAVALLSVAASDPDPFTALNRAFLAAAAIALGGVLVLLRGMREKAAPPLTGVASPAP</sequence>
<dbReference type="PANTHER" id="PTHR42718:SF46">
    <property type="entry name" value="BLR6921 PROTEIN"/>
    <property type="match status" value="1"/>
</dbReference>
<feature type="transmembrane region" description="Helical" evidence="7">
    <location>
        <begin position="173"/>
        <end position="193"/>
    </location>
</feature>
<evidence type="ECO:0000256" key="7">
    <source>
        <dbReference type="SAM" id="Phobius"/>
    </source>
</evidence>
<dbReference type="InterPro" id="IPR020846">
    <property type="entry name" value="MFS_dom"/>
</dbReference>
<feature type="domain" description="Major facilitator superfamily (MFS) profile" evidence="8">
    <location>
        <begin position="18"/>
        <end position="460"/>
    </location>
</feature>
<dbReference type="SUPFAM" id="SSF103473">
    <property type="entry name" value="MFS general substrate transporter"/>
    <property type="match status" value="1"/>
</dbReference>
<dbReference type="AlphaFoldDB" id="A0A7W6BGM8"/>
<protein>
    <submittedName>
        <fullName evidence="9">MFS family permease</fullName>
    </submittedName>
</protein>
<evidence type="ECO:0000256" key="1">
    <source>
        <dbReference type="ARBA" id="ARBA00004651"/>
    </source>
</evidence>
<feature type="transmembrane region" description="Helical" evidence="7">
    <location>
        <begin position="313"/>
        <end position="332"/>
    </location>
</feature>
<feature type="transmembrane region" description="Helical" evidence="7">
    <location>
        <begin position="12"/>
        <end position="40"/>
    </location>
</feature>